<reference evidence="1" key="2">
    <citation type="submission" date="2020-05" db="EMBL/GenBank/DDBJ databases">
        <authorList>
            <person name="Delgado-Blas J."/>
        </authorList>
    </citation>
    <scope>NUCLEOTIDE SEQUENCE</scope>
    <source>
        <strain evidence="1">BB1453</strain>
    </source>
</reference>
<dbReference type="EMBL" id="CP076405">
    <property type="protein sequence ID" value="QWQ21933.1"/>
    <property type="molecule type" value="Genomic_DNA"/>
</dbReference>
<dbReference type="Proteomes" id="UP000834611">
    <property type="component" value="Unassembled WGS sequence"/>
</dbReference>
<dbReference type="InterPro" id="IPR007670">
    <property type="entry name" value="DUF596"/>
</dbReference>
<dbReference type="SUPFAM" id="SSF160472">
    <property type="entry name" value="NMB0513-like"/>
    <property type="match status" value="1"/>
</dbReference>
<organism evidence="3 5">
    <name type="scientific">Providencia rettgeri</name>
    <dbReference type="NCBI Taxonomy" id="587"/>
    <lineage>
        <taxon>Bacteria</taxon>
        <taxon>Pseudomonadati</taxon>
        <taxon>Pseudomonadota</taxon>
        <taxon>Gammaproteobacteria</taxon>
        <taxon>Enterobacterales</taxon>
        <taxon>Morganellaceae</taxon>
        <taxon>Providencia</taxon>
    </lineage>
</organism>
<dbReference type="GeneID" id="92274047"/>
<evidence type="ECO:0000313" key="1">
    <source>
        <dbReference type="EMBL" id="CAB5698013.1"/>
    </source>
</evidence>
<dbReference type="AlphaFoldDB" id="A0A264VLX8"/>
<dbReference type="EMBL" id="NOWC01000039">
    <property type="protein sequence ID" value="OZS72334.1"/>
    <property type="molecule type" value="Genomic_DNA"/>
</dbReference>
<gene>
    <name evidence="3" type="ORF">CHI95_22260</name>
    <name evidence="1" type="ORF">GHA_02406</name>
    <name evidence="4" type="ORF">KOF27_06275</name>
    <name evidence="2" type="ORF">OGX73_12450</name>
</gene>
<accession>A0A264VLX8</accession>
<evidence type="ECO:0000313" key="3">
    <source>
        <dbReference type="EMBL" id="OZS72334.1"/>
    </source>
</evidence>
<dbReference type="EMBL" id="JAOWIN010000009">
    <property type="protein sequence ID" value="MDI9093427.1"/>
    <property type="molecule type" value="Genomic_DNA"/>
</dbReference>
<evidence type="ECO:0000313" key="2">
    <source>
        <dbReference type="EMBL" id="MDI9093427.1"/>
    </source>
</evidence>
<reference evidence="3 5" key="1">
    <citation type="submission" date="2017-07" db="EMBL/GenBank/DDBJ databases">
        <title>blaIMP-27 on transferable plasmids in Proteus mirabilis and Providencia rettgeri.</title>
        <authorList>
            <person name="Potter R."/>
        </authorList>
    </citation>
    <scope>NUCLEOTIDE SEQUENCE [LARGE SCALE GENOMIC DNA]</scope>
    <source>
        <strain evidence="3 5">PR1</strain>
    </source>
</reference>
<reference evidence="2" key="4">
    <citation type="submission" date="2022-10" db="EMBL/GenBank/DDBJ databases">
        <title>Bacterial isolates recovered from the One Health project in Brazil.</title>
        <authorList>
            <person name="Valiatti T.B."/>
            <person name="Santos F."/>
            <person name="Cayo R."/>
            <person name="Gales A.C."/>
        </authorList>
    </citation>
    <scope>NUCLEOTIDE SEQUENCE</scope>
    <source>
        <strain evidence="2">PVR188</strain>
    </source>
</reference>
<dbReference type="Proteomes" id="UP000216001">
    <property type="component" value="Unassembled WGS sequence"/>
</dbReference>
<dbReference type="InterPro" id="IPR023138">
    <property type="entry name" value="NMB0513-like_sf"/>
</dbReference>
<dbReference type="Proteomes" id="UP000682358">
    <property type="component" value="Chromosome"/>
</dbReference>
<dbReference type="Pfam" id="PF04591">
    <property type="entry name" value="DUF596"/>
    <property type="match status" value="1"/>
</dbReference>
<protein>
    <submittedName>
        <fullName evidence="2">DUF596 domain-containing protein</fullName>
    </submittedName>
    <submittedName>
        <fullName evidence="1">Uncharacterized protein conserved in bacteria</fullName>
    </submittedName>
</protein>
<dbReference type="EMBL" id="CAHPSF010000006">
    <property type="protein sequence ID" value="CAB5698013.1"/>
    <property type="molecule type" value="Genomic_DNA"/>
</dbReference>
<dbReference type="RefSeq" id="WP_094962980.1">
    <property type="nucleotide sequence ID" value="NZ_ABDWLN020000003.1"/>
</dbReference>
<proteinExistence type="predicted"/>
<dbReference type="Proteomes" id="UP001159001">
    <property type="component" value="Unassembled WGS sequence"/>
</dbReference>
<sequence>MISNIEYKTIAEYAETQALDGLWAYLTPDMLPSLHAMYDNFPFQERKKIFFWFLDKLLRDGKLKLAKYGKFLSGSIDEQLQCFYTAFPETEEQLIDQFWFFDEECPGGAVWILKDGTVEWT</sequence>
<evidence type="ECO:0000313" key="4">
    <source>
        <dbReference type="EMBL" id="QWQ21933.1"/>
    </source>
</evidence>
<evidence type="ECO:0000313" key="5">
    <source>
        <dbReference type="Proteomes" id="UP000216001"/>
    </source>
</evidence>
<reference evidence="4" key="3">
    <citation type="submission" date="2021-06" db="EMBL/GenBank/DDBJ databases">
        <title>Emergence of genetically related NDM-1-producing Providencia rettgeri strains in Argentina.</title>
        <authorList>
            <person name="Pasteran F."/>
            <person name="Meo A."/>
            <person name="Gomez S."/>
            <person name="Derdoy L."/>
            <person name="Albronoz E."/>
            <person name="Faccone D."/>
            <person name="Guerriero L."/>
            <person name="Archuby D."/>
            <person name="Tarzia A."/>
            <person name="Lopez M."/>
            <person name="Corso A."/>
        </authorList>
    </citation>
    <scope>NUCLEOTIDE SEQUENCE</scope>
    <source>
        <strain evidence="4">PreM15628</strain>
    </source>
</reference>
<name>A0A264VLX8_PRORE</name>
<dbReference type="Gene3D" id="1.10.3510.10">
    <property type="entry name" value="NMB0513-like"/>
    <property type="match status" value="1"/>
</dbReference>